<keyword evidence="5" id="KW-1185">Reference proteome</keyword>
<evidence type="ECO:0000259" key="3">
    <source>
        <dbReference type="Pfam" id="PF00048"/>
    </source>
</evidence>
<dbReference type="InterPro" id="IPR036048">
    <property type="entry name" value="Interleukin_8-like_sf"/>
</dbReference>
<protein>
    <recommendedName>
        <fullName evidence="3">Chemokine interleukin-8-like domain-containing protein</fullName>
    </recommendedName>
</protein>
<keyword evidence="1" id="KW-0202">Cytokine</keyword>
<feature type="chain" id="PRO_5042258262" description="Chemokine interleukin-8-like domain-containing protein" evidence="2">
    <location>
        <begin position="25"/>
        <end position="120"/>
    </location>
</feature>
<organism evidence="4 5">
    <name type="scientific">Silurus asotus</name>
    <name type="common">Amur catfish</name>
    <name type="synonym">Parasilurus asotus</name>
    <dbReference type="NCBI Taxonomy" id="30991"/>
    <lineage>
        <taxon>Eukaryota</taxon>
        <taxon>Metazoa</taxon>
        <taxon>Chordata</taxon>
        <taxon>Craniata</taxon>
        <taxon>Vertebrata</taxon>
        <taxon>Euteleostomi</taxon>
        <taxon>Actinopterygii</taxon>
        <taxon>Neopterygii</taxon>
        <taxon>Teleostei</taxon>
        <taxon>Ostariophysi</taxon>
        <taxon>Siluriformes</taxon>
        <taxon>Siluridae</taxon>
        <taxon>Silurus</taxon>
    </lineage>
</organism>
<feature type="domain" description="Chemokine interleukin-8-like" evidence="3">
    <location>
        <begin position="30"/>
        <end position="85"/>
    </location>
</feature>
<dbReference type="GO" id="GO:0005615">
    <property type="term" value="C:extracellular space"/>
    <property type="evidence" value="ECO:0007669"/>
    <property type="project" value="UniProtKB-KW"/>
</dbReference>
<evidence type="ECO:0000313" key="4">
    <source>
        <dbReference type="EMBL" id="KAI5612672.1"/>
    </source>
</evidence>
<reference evidence="4" key="1">
    <citation type="submission" date="2018-07" db="EMBL/GenBank/DDBJ databases">
        <title>Comparative genomics of catfishes provides insights into carnivory and benthic adaptation.</title>
        <authorList>
            <person name="Zhang Y."/>
            <person name="Wang D."/>
            <person name="Peng Z."/>
            <person name="Zheng S."/>
            <person name="Shao F."/>
            <person name="Tao W."/>
        </authorList>
    </citation>
    <scope>NUCLEOTIDE SEQUENCE</scope>
    <source>
        <strain evidence="4">Chongqing</strain>
    </source>
</reference>
<evidence type="ECO:0000256" key="1">
    <source>
        <dbReference type="ARBA" id="ARBA00022514"/>
    </source>
</evidence>
<evidence type="ECO:0000256" key="2">
    <source>
        <dbReference type="SAM" id="SignalP"/>
    </source>
</evidence>
<dbReference type="SUPFAM" id="SSF54117">
    <property type="entry name" value="Interleukin 8-like chemokines"/>
    <property type="match status" value="1"/>
</dbReference>
<dbReference type="GO" id="GO:0006955">
    <property type="term" value="P:immune response"/>
    <property type="evidence" value="ECO:0007669"/>
    <property type="project" value="InterPro"/>
</dbReference>
<keyword evidence="2" id="KW-0732">Signal</keyword>
<feature type="signal peptide" evidence="2">
    <location>
        <begin position="1"/>
        <end position="24"/>
    </location>
</feature>
<comment type="caution">
    <text evidence="4">The sequence shown here is derived from an EMBL/GenBank/DDBJ whole genome shotgun (WGS) entry which is preliminary data.</text>
</comment>
<dbReference type="Proteomes" id="UP001205998">
    <property type="component" value="Unassembled WGS sequence"/>
</dbReference>
<dbReference type="GO" id="GO:0008009">
    <property type="term" value="F:chemokine activity"/>
    <property type="evidence" value="ECO:0007669"/>
    <property type="project" value="InterPro"/>
</dbReference>
<sequence>MLSSLKMRNLAVVAFIVCVALAVASEKESPCCRQVSARKISVPITGFKIQQPRPPCVKAVIFYTDTGAVCSHWRERWVMNKVNELRLLQKSLKMNTTTVPPQETGFTYTINGTLYNETLV</sequence>
<dbReference type="InterPro" id="IPR001811">
    <property type="entry name" value="Chemokine_IL8-like_dom"/>
</dbReference>
<dbReference type="Gene3D" id="2.40.50.40">
    <property type="match status" value="1"/>
</dbReference>
<proteinExistence type="predicted"/>
<name>A0AAD5FEN3_SILAS</name>
<dbReference type="Pfam" id="PF00048">
    <property type="entry name" value="IL8"/>
    <property type="match status" value="1"/>
</dbReference>
<gene>
    <name evidence="4" type="ORF">C0J50_4404</name>
</gene>
<accession>A0AAD5FEN3</accession>
<dbReference type="AlphaFoldDB" id="A0AAD5FEN3"/>
<evidence type="ECO:0000313" key="5">
    <source>
        <dbReference type="Proteomes" id="UP001205998"/>
    </source>
</evidence>
<dbReference type="EMBL" id="MU563656">
    <property type="protein sequence ID" value="KAI5612672.1"/>
    <property type="molecule type" value="Genomic_DNA"/>
</dbReference>